<dbReference type="Gene3D" id="2.40.30.170">
    <property type="match status" value="1"/>
</dbReference>
<sequence length="267" mass="27552">MSNASSRFSFGLPGLAGLASLAVVSAALFPGVAVGANDPSPPSRAVDPGAIRVLLSADPETTMAATMNGTVQSLGVTLGQTITKGRPLVQMDCAEPRARLGMADAELAGARETLTAKSALRKLDAVGDMELNLAKSAADRASAAVALARTQVAYCTVAAPFSGRVARVYVRPHESVNAGAPLLDLVSDGPLKLRLNVPSRMLRDLRIGSQFNVNVTETGKSYTAKVSAINARVDAVAQSIEIEGRLTAPAAELLPGMSGVAQFQQTK</sequence>
<organism evidence="3 4">
    <name type="scientific">Cupriavidus metallidurans</name>
    <dbReference type="NCBI Taxonomy" id="119219"/>
    <lineage>
        <taxon>Bacteria</taxon>
        <taxon>Pseudomonadati</taxon>
        <taxon>Pseudomonadota</taxon>
        <taxon>Betaproteobacteria</taxon>
        <taxon>Burkholderiales</taxon>
        <taxon>Burkholderiaceae</taxon>
        <taxon>Cupriavidus</taxon>
    </lineage>
</organism>
<dbReference type="OrthoDB" id="9778796at2"/>
<accession>A0A482J0C2</accession>
<evidence type="ECO:0000259" key="2">
    <source>
        <dbReference type="Pfam" id="PF25954"/>
    </source>
</evidence>
<dbReference type="PANTHER" id="PTHR30469">
    <property type="entry name" value="MULTIDRUG RESISTANCE PROTEIN MDTA"/>
    <property type="match status" value="1"/>
</dbReference>
<evidence type="ECO:0000256" key="1">
    <source>
        <dbReference type="ARBA" id="ARBA00009477"/>
    </source>
</evidence>
<dbReference type="GO" id="GO:0015562">
    <property type="term" value="F:efflux transmembrane transporter activity"/>
    <property type="evidence" value="ECO:0007669"/>
    <property type="project" value="TreeGrafter"/>
</dbReference>
<evidence type="ECO:0000313" key="4">
    <source>
        <dbReference type="Proteomes" id="UP000253772"/>
    </source>
</evidence>
<feature type="domain" description="CusB-like beta-barrel" evidence="2">
    <location>
        <begin position="194"/>
        <end position="265"/>
    </location>
</feature>
<dbReference type="Gene3D" id="2.40.50.100">
    <property type="match status" value="1"/>
</dbReference>
<dbReference type="SUPFAM" id="SSF111369">
    <property type="entry name" value="HlyD-like secretion proteins"/>
    <property type="match status" value="1"/>
</dbReference>
<dbReference type="InterPro" id="IPR006143">
    <property type="entry name" value="RND_pump_MFP"/>
</dbReference>
<dbReference type="NCBIfam" id="TIGR01730">
    <property type="entry name" value="RND_mfp"/>
    <property type="match status" value="1"/>
</dbReference>
<protein>
    <submittedName>
        <fullName evidence="3">Efflux RND transporter periplasmic adaptor subunit</fullName>
    </submittedName>
</protein>
<dbReference type="Gene3D" id="1.10.287.470">
    <property type="entry name" value="Helix hairpin bin"/>
    <property type="match status" value="1"/>
</dbReference>
<name>A0A482J0C2_9BURK</name>
<dbReference type="RefSeq" id="WP_017511869.1">
    <property type="nucleotide sequence ID" value="NZ_CP037901.1"/>
</dbReference>
<reference evidence="3 4" key="1">
    <citation type="submission" date="2019-03" db="EMBL/GenBank/DDBJ databases">
        <title>Comparative insights into the high quality Complete genome sequence of highly metal resistant Cupriavidus metallidurans strain BS1 isolated from a gold-copper mine.</title>
        <authorList>
            <person name="Mazhar H.S."/>
            <person name="Rensing C."/>
        </authorList>
    </citation>
    <scope>NUCLEOTIDE SEQUENCE [LARGE SCALE GENOMIC DNA]</scope>
    <source>
        <strain evidence="3 4">BS1</strain>
    </source>
</reference>
<dbReference type="PANTHER" id="PTHR30469:SF15">
    <property type="entry name" value="HLYD FAMILY OF SECRETION PROTEINS"/>
    <property type="match status" value="1"/>
</dbReference>
<dbReference type="Proteomes" id="UP000253772">
    <property type="component" value="Chromosome c2"/>
</dbReference>
<gene>
    <name evidence="3" type="ORF">DDF84_027375</name>
</gene>
<dbReference type="AlphaFoldDB" id="A0A482J0C2"/>
<dbReference type="InterPro" id="IPR058792">
    <property type="entry name" value="Beta-barrel_RND_2"/>
</dbReference>
<dbReference type="GO" id="GO:1990281">
    <property type="term" value="C:efflux pump complex"/>
    <property type="evidence" value="ECO:0007669"/>
    <property type="project" value="TreeGrafter"/>
</dbReference>
<comment type="similarity">
    <text evidence="1">Belongs to the membrane fusion protein (MFP) (TC 8.A.1) family.</text>
</comment>
<evidence type="ECO:0000313" key="3">
    <source>
        <dbReference type="EMBL" id="QBP13353.1"/>
    </source>
</evidence>
<dbReference type="Pfam" id="PF25954">
    <property type="entry name" value="Beta-barrel_RND_2"/>
    <property type="match status" value="1"/>
</dbReference>
<proteinExistence type="inferred from homology"/>
<dbReference type="EMBL" id="CP037901">
    <property type="protein sequence ID" value="QBP13353.1"/>
    <property type="molecule type" value="Genomic_DNA"/>
</dbReference>